<evidence type="ECO:0008006" key="3">
    <source>
        <dbReference type="Google" id="ProtNLM"/>
    </source>
</evidence>
<proteinExistence type="predicted"/>
<protein>
    <recommendedName>
        <fullName evidence="3">Transposase</fullName>
    </recommendedName>
</protein>
<sequence length="65" mass="7361">MVGVTWEQMFIVVIVEWPKRSCTLAKFERQGRVGMTQLLDRDPVQAVVFRGRPLQAAIPPAGHEL</sequence>
<accession>A0ABW1VE00</accession>
<dbReference type="RefSeq" id="WP_386730574.1">
    <property type="nucleotide sequence ID" value="NZ_JBHSTP010000002.1"/>
</dbReference>
<comment type="caution">
    <text evidence="1">The sequence shown here is derived from an EMBL/GenBank/DDBJ whole genome shotgun (WGS) entry which is preliminary data.</text>
</comment>
<name>A0ABW1VE00_9MICO</name>
<dbReference type="Proteomes" id="UP001596306">
    <property type="component" value="Unassembled WGS sequence"/>
</dbReference>
<reference evidence="2" key="1">
    <citation type="journal article" date="2019" name="Int. J. Syst. Evol. Microbiol.">
        <title>The Global Catalogue of Microorganisms (GCM) 10K type strain sequencing project: providing services to taxonomists for standard genome sequencing and annotation.</title>
        <authorList>
            <consortium name="The Broad Institute Genomics Platform"/>
            <consortium name="The Broad Institute Genome Sequencing Center for Infectious Disease"/>
            <person name="Wu L."/>
            <person name="Ma J."/>
        </authorList>
    </citation>
    <scope>NUCLEOTIDE SEQUENCE [LARGE SCALE GENOMIC DNA]</scope>
    <source>
        <strain evidence="2">CCUG 43304</strain>
    </source>
</reference>
<organism evidence="1 2">
    <name type="scientific">Luethyella okanaganae</name>
    <dbReference type="NCBI Taxonomy" id="69372"/>
    <lineage>
        <taxon>Bacteria</taxon>
        <taxon>Bacillati</taxon>
        <taxon>Actinomycetota</taxon>
        <taxon>Actinomycetes</taxon>
        <taxon>Micrococcales</taxon>
        <taxon>Microbacteriaceae</taxon>
        <taxon>Luethyella</taxon>
    </lineage>
</organism>
<evidence type="ECO:0000313" key="1">
    <source>
        <dbReference type="EMBL" id="MFC6356323.1"/>
    </source>
</evidence>
<keyword evidence="2" id="KW-1185">Reference proteome</keyword>
<evidence type="ECO:0000313" key="2">
    <source>
        <dbReference type="Proteomes" id="UP001596306"/>
    </source>
</evidence>
<dbReference type="EMBL" id="JBHSTP010000002">
    <property type="protein sequence ID" value="MFC6356323.1"/>
    <property type="molecule type" value="Genomic_DNA"/>
</dbReference>
<gene>
    <name evidence="1" type="ORF">ACFQB0_09410</name>
</gene>